<organism evidence="7 8">
    <name type="scientific">Kineothrix sedimenti</name>
    <dbReference type="NCBI Taxonomy" id="3123317"/>
    <lineage>
        <taxon>Bacteria</taxon>
        <taxon>Bacillati</taxon>
        <taxon>Bacillota</taxon>
        <taxon>Clostridia</taxon>
        <taxon>Lachnospirales</taxon>
        <taxon>Lachnospiraceae</taxon>
        <taxon>Kineothrix</taxon>
    </lineage>
</organism>
<sequence>MKKQKNLFTRTVVTIVSLLTLTSLAACGNSASTVPGTDSKEEKTLVIAVPDAINLLEAGQEGSVIQYYIQQIVNEGLVAIGEDGKIHPALAESWEDENSTVWTFNLRKDAKFSDGSPVTIDDIIYSIERSADPEQSPSIAYFYPDGFAIDKVDEYTLKITLPHAQSNFIWSISNNGGLFVTKKEWAQNAEAIGSAKDLLLGSGPYKISEFSPGSHVTLEASDYWWGGTPEMKKVRIDFIPDSQTRLLAFKQGDVDFAFDIPVSQISDYQSVDGAKVETYKDRSYVGLTFDLTVKPFDNEHIRKAVSYAVDSQGIIDSIKDGYPEKATAFTAPEQFATVLSADDARKKLNELTHYDYNLEKAKEEFELSGEEPFSTTIYYPDSNQDLGKASLVIADSLKEIGITVDVQEIPLEQWLNEMGSGTKGIDWMDYRPPTLDPAEIAVWFLDTTGEGTNPANWTDESVQPYFQAIYEKSAEEGLDDLLKGIGIAQEQAIYAPIWWGEGAIAYNSSIEVDNFSSYTFLSQNWPQNFTFTK</sequence>
<gene>
    <name evidence="7" type="ORF">V6984_21990</name>
</gene>
<reference evidence="7 8" key="1">
    <citation type="submission" date="2024-02" db="EMBL/GenBank/DDBJ databases">
        <title>Bacterial strain from lacustrine sediment.</title>
        <authorList>
            <person name="Petit C."/>
            <person name="Fadhlaoui K."/>
        </authorList>
    </citation>
    <scope>NUCLEOTIDE SEQUENCE [LARGE SCALE GENOMIC DNA]</scope>
    <source>
        <strain evidence="7 8">IPX-CK</strain>
    </source>
</reference>
<dbReference type="PROSITE" id="PS01040">
    <property type="entry name" value="SBP_BACTERIAL_5"/>
    <property type="match status" value="1"/>
</dbReference>
<proteinExistence type="inferred from homology"/>
<keyword evidence="4 5" id="KW-0732">Signal</keyword>
<dbReference type="InterPro" id="IPR000914">
    <property type="entry name" value="SBP_5_dom"/>
</dbReference>
<keyword evidence="3" id="KW-0813">Transport</keyword>
<dbReference type="CDD" id="cd00995">
    <property type="entry name" value="PBP2_NikA_DppA_OppA_like"/>
    <property type="match status" value="1"/>
</dbReference>
<evidence type="ECO:0000256" key="2">
    <source>
        <dbReference type="ARBA" id="ARBA00005695"/>
    </source>
</evidence>
<dbReference type="RefSeq" id="WP_342757731.1">
    <property type="nucleotide sequence ID" value="NZ_CP146256.1"/>
</dbReference>
<evidence type="ECO:0000259" key="6">
    <source>
        <dbReference type="Pfam" id="PF00496"/>
    </source>
</evidence>
<feature type="domain" description="Solute-binding protein family 5" evidence="6">
    <location>
        <begin position="85"/>
        <end position="450"/>
    </location>
</feature>
<dbReference type="Gene3D" id="3.40.190.10">
    <property type="entry name" value="Periplasmic binding protein-like II"/>
    <property type="match status" value="1"/>
</dbReference>
<feature type="signal peptide" evidence="5">
    <location>
        <begin position="1"/>
        <end position="25"/>
    </location>
</feature>
<dbReference type="InterPro" id="IPR030678">
    <property type="entry name" value="Peptide/Ni-bd"/>
</dbReference>
<protein>
    <submittedName>
        <fullName evidence="7">ABC transporter substrate-binding protein</fullName>
    </submittedName>
</protein>
<evidence type="ECO:0000256" key="4">
    <source>
        <dbReference type="ARBA" id="ARBA00022729"/>
    </source>
</evidence>
<evidence type="ECO:0000256" key="3">
    <source>
        <dbReference type="ARBA" id="ARBA00022448"/>
    </source>
</evidence>
<dbReference type="Pfam" id="PF00496">
    <property type="entry name" value="SBP_bac_5"/>
    <property type="match status" value="1"/>
</dbReference>
<dbReference type="PROSITE" id="PS51257">
    <property type="entry name" value="PROKAR_LIPOPROTEIN"/>
    <property type="match status" value="1"/>
</dbReference>
<name>A0ABZ3EWU1_9FIRM</name>
<dbReference type="InterPro" id="IPR039424">
    <property type="entry name" value="SBP_5"/>
</dbReference>
<dbReference type="Gene3D" id="3.10.105.10">
    <property type="entry name" value="Dipeptide-binding Protein, Domain 3"/>
    <property type="match status" value="1"/>
</dbReference>
<dbReference type="PANTHER" id="PTHR30290">
    <property type="entry name" value="PERIPLASMIC BINDING COMPONENT OF ABC TRANSPORTER"/>
    <property type="match status" value="1"/>
</dbReference>
<evidence type="ECO:0000313" key="8">
    <source>
        <dbReference type="Proteomes" id="UP001451571"/>
    </source>
</evidence>
<evidence type="ECO:0000313" key="7">
    <source>
        <dbReference type="EMBL" id="XAH74137.1"/>
    </source>
</evidence>
<keyword evidence="8" id="KW-1185">Reference proteome</keyword>
<dbReference type="InterPro" id="IPR023765">
    <property type="entry name" value="SBP_5_CS"/>
</dbReference>
<evidence type="ECO:0000256" key="1">
    <source>
        <dbReference type="ARBA" id="ARBA00004193"/>
    </source>
</evidence>
<dbReference type="EMBL" id="CP146256">
    <property type="protein sequence ID" value="XAH74137.1"/>
    <property type="molecule type" value="Genomic_DNA"/>
</dbReference>
<dbReference type="PIRSF" id="PIRSF002741">
    <property type="entry name" value="MppA"/>
    <property type="match status" value="1"/>
</dbReference>
<dbReference type="Proteomes" id="UP001451571">
    <property type="component" value="Chromosome"/>
</dbReference>
<dbReference type="PANTHER" id="PTHR30290:SF9">
    <property type="entry name" value="OLIGOPEPTIDE-BINDING PROTEIN APPA"/>
    <property type="match status" value="1"/>
</dbReference>
<accession>A0ABZ3EWU1</accession>
<evidence type="ECO:0000256" key="5">
    <source>
        <dbReference type="SAM" id="SignalP"/>
    </source>
</evidence>
<comment type="similarity">
    <text evidence="2">Belongs to the bacterial solute-binding protein 5 family.</text>
</comment>
<dbReference type="SUPFAM" id="SSF53850">
    <property type="entry name" value="Periplasmic binding protein-like II"/>
    <property type="match status" value="1"/>
</dbReference>
<feature type="chain" id="PRO_5045270556" evidence="5">
    <location>
        <begin position="26"/>
        <end position="533"/>
    </location>
</feature>
<comment type="subcellular location">
    <subcellularLocation>
        <location evidence="1">Cell membrane</location>
        <topology evidence="1">Lipid-anchor</topology>
    </subcellularLocation>
</comment>